<dbReference type="InterPro" id="IPR020843">
    <property type="entry name" value="ER"/>
</dbReference>
<dbReference type="AlphaFoldDB" id="A0A7C5RTK6"/>
<dbReference type="Gene3D" id="3.40.50.720">
    <property type="entry name" value="NAD(P)-binding Rossmann-like Domain"/>
    <property type="match status" value="1"/>
</dbReference>
<dbReference type="Gene3D" id="3.90.180.10">
    <property type="entry name" value="Medium-chain alcohol dehydrogenases, catalytic domain"/>
    <property type="match status" value="1"/>
</dbReference>
<dbReference type="InterPro" id="IPR011032">
    <property type="entry name" value="GroES-like_sf"/>
</dbReference>
<dbReference type="SUPFAM" id="SSF51735">
    <property type="entry name" value="NAD(P)-binding Rossmann-fold domains"/>
    <property type="match status" value="1"/>
</dbReference>
<feature type="domain" description="Enoyl reductase (ER)" evidence="8">
    <location>
        <begin position="10"/>
        <end position="332"/>
    </location>
</feature>
<dbReference type="InterPro" id="IPR036291">
    <property type="entry name" value="NAD(P)-bd_dom_sf"/>
</dbReference>
<sequence length="334" mass="35291">MRAARYFGPGRFAMVETERPAPGPGEVLLRVRAAGLCHSDLHIIGDELGGYPIPAPLTLGHEVCGQVVDVGRNVVGVELGRRYAVFGPVGCGQCRFCRTGRDNLCQESLPIGIGRDGGYAEYVVVPSQALVPVPEGVSDAEAAVATDAVLTTYHALLTVGRLQPGELVAVIGVGGLGLNAVQIAVSFGAVVLALDIDERKLQLAREAGAAEVANTRALDPQHPPLGERPSLVLDCVGNDETKLLAQNLVARGGRVVLVGLGSVAGSLLGLRIVADEIAVLGSFWGTRQELAIVLDLIARGILRPRVETHPLDQIEEWMERLRRGDVESRVALVP</sequence>
<dbReference type="Pfam" id="PF08240">
    <property type="entry name" value="ADH_N"/>
    <property type="match status" value="1"/>
</dbReference>
<keyword evidence="6" id="KW-0560">Oxidoreductase</keyword>
<dbReference type="GO" id="GO:0008270">
    <property type="term" value="F:zinc ion binding"/>
    <property type="evidence" value="ECO:0007669"/>
    <property type="project" value="InterPro"/>
</dbReference>
<dbReference type="GO" id="GO:0005737">
    <property type="term" value="C:cytoplasm"/>
    <property type="evidence" value="ECO:0007669"/>
    <property type="project" value="TreeGrafter"/>
</dbReference>
<evidence type="ECO:0000256" key="4">
    <source>
        <dbReference type="ARBA" id="ARBA00022723"/>
    </source>
</evidence>
<dbReference type="PANTHER" id="PTHR42940">
    <property type="entry name" value="ALCOHOL DEHYDROGENASE 1-RELATED"/>
    <property type="match status" value="1"/>
</dbReference>
<comment type="cofactor">
    <cofactor evidence="1 7">
        <name>Zn(2+)</name>
        <dbReference type="ChEBI" id="CHEBI:29105"/>
    </cofactor>
</comment>
<dbReference type="Pfam" id="PF00107">
    <property type="entry name" value="ADH_zinc_N"/>
    <property type="match status" value="1"/>
</dbReference>
<evidence type="ECO:0000256" key="1">
    <source>
        <dbReference type="ARBA" id="ARBA00001947"/>
    </source>
</evidence>
<dbReference type="PROSITE" id="PS00059">
    <property type="entry name" value="ADH_ZINC"/>
    <property type="match status" value="1"/>
</dbReference>
<dbReference type="CDD" id="cd08254">
    <property type="entry name" value="hydroxyacyl_CoA_DH"/>
    <property type="match status" value="1"/>
</dbReference>
<dbReference type="SUPFAM" id="SSF50129">
    <property type="entry name" value="GroES-like"/>
    <property type="match status" value="1"/>
</dbReference>
<dbReference type="SMART" id="SM00829">
    <property type="entry name" value="PKS_ER"/>
    <property type="match status" value="1"/>
</dbReference>
<evidence type="ECO:0000256" key="6">
    <source>
        <dbReference type="ARBA" id="ARBA00023002"/>
    </source>
</evidence>
<evidence type="ECO:0000256" key="2">
    <source>
        <dbReference type="ARBA" id="ARBA00008072"/>
    </source>
</evidence>
<keyword evidence="4 7" id="KW-0479">Metal-binding</keyword>
<organism evidence="9">
    <name type="scientific">Thermomicrobium roseum</name>
    <dbReference type="NCBI Taxonomy" id="500"/>
    <lineage>
        <taxon>Bacteria</taxon>
        <taxon>Pseudomonadati</taxon>
        <taxon>Thermomicrobiota</taxon>
        <taxon>Thermomicrobia</taxon>
        <taxon>Thermomicrobiales</taxon>
        <taxon>Thermomicrobiaceae</taxon>
        <taxon>Thermomicrobium</taxon>
    </lineage>
</organism>
<comment type="similarity">
    <text evidence="2 7">Belongs to the zinc-containing alcohol dehydrogenase family.</text>
</comment>
<dbReference type="InterPro" id="IPR013149">
    <property type="entry name" value="ADH-like_C"/>
</dbReference>
<evidence type="ECO:0000256" key="3">
    <source>
        <dbReference type="ARBA" id="ARBA00013190"/>
    </source>
</evidence>
<name>A0A7C5RTK6_THERO</name>
<dbReference type="GO" id="GO:0004022">
    <property type="term" value="F:alcohol dehydrogenase (NAD+) activity"/>
    <property type="evidence" value="ECO:0007669"/>
    <property type="project" value="UniProtKB-EC"/>
</dbReference>
<protein>
    <recommendedName>
        <fullName evidence="3">alcohol dehydrogenase</fullName>
        <ecNumber evidence="3">1.1.1.1</ecNumber>
    </recommendedName>
</protein>
<evidence type="ECO:0000259" key="8">
    <source>
        <dbReference type="SMART" id="SM00829"/>
    </source>
</evidence>
<gene>
    <name evidence="9" type="ORF">ENM21_06215</name>
</gene>
<evidence type="ECO:0000256" key="7">
    <source>
        <dbReference type="RuleBase" id="RU361277"/>
    </source>
</evidence>
<evidence type="ECO:0000313" key="9">
    <source>
        <dbReference type="EMBL" id="HHM96790.1"/>
    </source>
</evidence>
<keyword evidence="5 7" id="KW-0862">Zinc</keyword>
<dbReference type="EC" id="1.1.1.1" evidence="3"/>
<dbReference type="InterPro" id="IPR013154">
    <property type="entry name" value="ADH-like_N"/>
</dbReference>
<evidence type="ECO:0000256" key="5">
    <source>
        <dbReference type="ARBA" id="ARBA00022833"/>
    </source>
</evidence>
<accession>A0A7C5RTK6</accession>
<dbReference type="InterPro" id="IPR002328">
    <property type="entry name" value="ADH_Zn_CS"/>
</dbReference>
<comment type="caution">
    <text evidence="9">The sequence shown here is derived from an EMBL/GenBank/DDBJ whole genome shotgun (WGS) entry which is preliminary data.</text>
</comment>
<dbReference type="EMBL" id="DRWX01000287">
    <property type="protein sequence ID" value="HHM96790.1"/>
    <property type="molecule type" value="Genomic_DNA"/>
</dbReference>
<proteinExistence type="inferred from homology"/>
<dbReference type="PANTHER" id="PTHR42940:SF8">
    <property type="entry name" value="VACUOLAR PROTEIN SORTING-ASSOCIATED PROTEIN 11"/>
    <property type="match status" value="1"/>
</dbReference>
<reference evidence="9" key="1">
    <citation type="journal article" date="2020" name="mSystems">
        <title>Genome- and Community-Level Interaction Insights into Carbon Utilization and Element Cycling Functions of Hydrothermarchaeota in Hydrothermal Sediment.</title>
        <authorList>
            <person name="Zhou Z."/>
            <person name="Liu Y."/>
            <person name="Xu W."/>
            <person name="Pan J."/>
            <person name="Luo Z.H."/>
            <person name="Li M."/>
        </authorList>
    </citation>
    <scope>NUCLEOTIDE SEQUENCE [LARGE SCALE GENOMIC DNA]</scope>
    <source>
        <strain evidence="9">SpSt-1065</strain>
    </source>
</reference>